<keyword evidence="2" id="KW-1185">Reference proteome</keyword>
<evidence type="ECO:0000313" key="2">
    <source>
        <dbReference type="Proteomes" id="UP001597371"/>
    </source>
</evidence>
<protein>
    <submittedName>
        <fullName evidence="1">Pseudaminic acid cytidylyltransferase</fullName>
        <ecNumber evidence="1">2.7.7.81</ecNumber>
    </submittedName>
</protein>
<dbReference type="EC" id="2.7.7.81" evidence="1"/>
<dbReference type="Gene3D" id="3.90.550.10">
    <property type="entry name" value="Spore Coat Polysaccharide Biosynthesis Protein SpsA, Chain A"/>
    <property type="match status" value="1"/>
</dbReference>
<keyword evidence="1" id="KW-0808">Transferase</keyword>
<sequence>MRLGLIPARGGSKRIPRKNILPFHGKPMIVRSIEAALACGRIDTVIVSTDDEEIAALARSAGAQVPFMRAAELSGDHATTLAVIADALEKTEAQGARVEALCCLYATAPFTTAADLEAAHGLLEESGASYVFAAAEFPYPIQRALRLVGGRAAMFHPEHAATRSQDLEPAFHDAGQFYWCRPEAVRAGRPMLGPDAVPYLMDRARVQDIDTPEDWAFAEKLFALGAGGAPS</sequence>
<dbReference type="Pfam" id="PF02348">
    <property type="entry name" value="CTP_transf_3"/>
    <property type="match status" value="1"/>
</dbReference>
<dbReference type="EMBL" id="JBHUIJ010000013">
    <property type="protein sequence ID" value="MFD2237993.1"/>
    <property type="molecule type" value="Genomic_DNA"/>
</dbReference>
<comment type="caution">
    <text evidence="1">The sequence shown here is derived from an EMBL/GenBank/DDBJ whole genome shotgun (WGS) entry which is preliminary data.</text>
</comment>
<proteinExistence type="predicted"/>
<dbReference type="GO" id="GO:0016779">
    <property type="term" value="F:nucleotidyltransferase activity"/>
    <property type="evidence" value="ECO:0007669"/>
    <property type="project" value="UniProtKB-KW"/>
</dbReference>
<reference evidence="2" key="1">
    <citation type="journal article" date="2019" name="Int. J. Syst. Evol. Microbiol.">
        <title>The Global Catalogue of Microorganisms (GCM) 10K type strain sequencing project: providing services to taxonomists for standard genome sequencing and annotation.</title>
        <authorList>
            <consortium name="The Broad Institute Genomics Platform"/>
            <consortium name="The Broad Institute Genome Sequencing Center for Infectious Disease"/>
            <person name="Wu L."/>
            <person name="Ma J."/>
        </authorList>
    </citation>
    <scope>NUCLEOTIDE SEQUENCE [LARGE SCALE GENOMIC DNA]</scope>
    <source>
        <strain evidence="2">ZS-35-S2</strain>
    </source>
</reference>
<dbReference type="Proteomes" id="UP001597371">
    <property type="component" value="Unassembled WGS sequence"/>
</dbReference>
<keyword evidence="1" id="KW-0548">Nucleotidyltransferase</keyword>
<evidence type="ECO:0000313" key="1">
    <source>
        <dbReference type="EMBL" id="MFD2237993.1"/>
    </source>
</evidence>
<dbReference type="InterPro" id="IPR020039">
    <property type="entry name" value="PseF"/>
</dbReference>
<dbReference type="CDD" id="cd02513">
    <property type="entry name" value="CMP-NeuAc_Synthase"/>
    <property type="match status" value="1"/>
</dbReference>
<dbReference type="InterPro" id="IPR050793">
    <property type="entry name" value="CMP-NeuNAc_synthase"/>
</dbReference>
<dbReference type="NCBIfam" id="TIGR03584">
    <property type="entry name" value="PseF"/>
    <property type="match status" value="1"/>
</dbReference>
<dbReference type="InterPro" id="IPR029044">
    <property type="entry name" value="Nucleotide-diphossugar_trans"/>
</dbReference>
<name>A0ABW5CMK1_9HYPH</name>
<dbReference type="SUPFAM" id="SSF53448">
    <property type="entry name" value="Nucleotide-diphospho-sugar transferases"/>
    <property type="match status" value="1"/>
</dbReference>
<dbReference type="RefSeq" id="WP_209739272.1">
    <property type="nucleotide sequence ID" value="NZ_CP072611.1"/>
</dbReference>
<gene>
    <name evidence="1" type="primary">pseF</name>
    <name evidence="1" type="ORF">ACFSKQ_11045</name>
</gene>
<dbReference type="PANTHER" id="PTHR21485:SF6">
    <property type="entry name" value="N-ACYLNEURAMINATE CYTIDYLYLTRANSFERASE-RELATED"/>
    <property type="match status" value="1"/>
</dbReference>
<dbReference type="PANTHER" id="PTHR21485">
    <property type="entry name" value="HAD SUPERFAMILY MEMBERS CMAS AND KDSC"/>
    <property type="match status" value="1"/>
</dbReference>
<dbReference type="InterPro" id="IPR003329">
    <property type="entry name" value="Cytidylyl_trans"/>
</dbReference>
<accession>A0ABW5CMK1</accession>
<organism evidence="1 2">
    <name type="scientific">Aureimonas populi</name>
    <dbReference type="NCBI Taxonomy" id="1701758"/>
    <lineage>
        <taxon>Bacteria</taxon>
        <taxon>Pseudomonadati</taxon>
        <taxon>Pseudomonadota</taxon>
        <taxon>Alphaproteobacteria</taxon>
        <taxon>Hyphomicrobiales</taxon>
        <taxon>Aurantimonadaceae</taxon>
        <taxon>Aureimonas</taxon>
    </lineage>
</organism>